<evidence type="ECO:0000313" key="1">
    <source>
        <dbReference type="EMBL" id="CAB4142387.1"/>
    </source>
</evidence>
<protein>
    <submittedName>
        <fullName evidence="1">Uncharacterized protein</fullName>
    </submittedName>
</protein>
<reference evidence="1" key="1">
    <citation type="submission" date="2020-04" db="EMBL/GenBank/DDBJ databases">
        <authorList>
            <person name="Chiriac C."/>
            <person name="Salcher M."/>
            <person name="Ghai R."/>
            <person name="Kavagutti S V."/>
        </authorList>
    </citation>
    <scope>NUCLEOTIDE SEQUENCE</scope>
</reference>
<name>A0A6J5M9K5_9CAUD</name>
<dbReference type="EMBL" id="LR796412">
    <property type="protein sequence ID" value="CAB4142387.1"/>
    <property type="molecule type" value="Genomic_DNA"/>
</dbReference>
<dbReference type="EMBL" id="LR796732">
    <property type="protein sequence ID" value="CAB4161851.1"/>
    <property type="molecule type" value="Genomic_DNA"/>
</dbReference>
<gene>
    <name evidence="1" type="ORF">UFOVP438_9</name>
    <name evidence="2" type="ORF">UFOVP793_2</name>
</gene>
<proteinExistence type="predicted"/>
<sequence length="85" mass="9928">MARLKITRATGEVTEHQITPRIEYAFELYAKKGFHKAFRDDEKQSDVYWLAWECLRTSGENVKMFGAEFLDSLKKVEVLDDEPLS</sequence>
<evidence type="ECO:0000313" key="2">
    <source>
        <dbReference type="EMBL" id="CAB4161851.1"/>
    </source>
</evidence>
<organism evidence="1">
    <name type="scientific">uncultured Caudovirales phage</name>
    <dbReference type="NCBI Taxonomy" id="2100421"/>
    <lineage>
        <taxon>Viruses</taxon>
        <taxon>Duplodnaviria</taxon>
        <taxon>Heunggongvirae</taxon>
        <taxon>Uroviricota</taxon>
        <taxon>Caudoviricetes</taxon>
        <taxon>Peduoviridae</taxon>
        <taxon>Maltschvirus</taxon>
        <taxon>Maltschvirus maltsch</taxon>
    </lineage>
</organism>
<accession>A0A6J5M9K5</accession>